<reference evidence="3" key="1">
    <citation type="journal article" date="2017" name="Nat. Microbiol.">
        <title>Global analysis of biosynthetic gene clusters reveals vast potential of secondary metabolite production in Penicillium species.</title>
        <authorList>
            <person name="Nielsen J.C."/>
            <person name="Grijseels S."/>
            <person name="Prigent S."/>
            <person name="Ji B."/>
            <person name="Dainat J."/>
            <person name="Nielsen K.F."/>
            <person name="Frisvad J.C."/>
            <person name="Workman M."/>
            <person name="Nielsen J."/>
        </authorList>
    </citation>
    <scope>NUCLEOTIDE SEQUENCE [LARGE SCALE GENOMIC DNA]</scope>
    <source>
        <strain evidence="3">IBT 11843</strain>
    </source>
</reference>
<name>A0A1V6NNH0_PENDC</name>
<dbReference type="EMBL" id="MDYL01000055">
    <property type="protein sequence ID" value="OQD66281.1"/>
    <property type="molecule type" value="Genomic_DNA"/>
</dbReference>
<evidence type="ECO:0000256" key="1">
    <source>
        <dbReference type="SAM" id="MobiDB-lite"/>
    </source>
</evidence>
<proteinExistence type="predicted"/>
<evidence type="ECO:0000313" key="3">
    <source>
        <dbReference type="Proteomes" id="UP000191522"/>
    </source>
</evidence>
<dbReference type="OrthoDB" id="2322999at2759"/>
<gene>
    <name evidence="2" type="ORF">PENDEC_c055G01476</name>
</gene>
<keyword evidence="3" id="KW-1185">Reference proteome</keyword>
<dbReference type="AlphaFoldDB" id="A0A1V6NNH0"/>
<comment type="caution">
    <text evidence="2">The sequence shown here is derived from an EMBL/GenBank/DDBJ whole genome shotgun (WGS) entry which is preliminary data.</text>
</comment>
<dbReference type="OMA" id="GTKETHR"/>
<sequence>MACVESHTIDVLGISGIDKALTEADLAVSCTTYNALPYIGDQKDPAEHALMCLRKAIALIAKHVMGNNFRPHIAHRHDFLDQGTVRFETKIIDTPYMLTIPTDISNVDFVNIHATCFKVIGNDLVAFEFAEGPTPLDASKVPPQFIWEWTEFINRYDLTHQFTLDFGSFGKGDEPTTEIEVQIGNTSATITVPILACNRECSTNIPTSWMVSAPYIRDPARDSSPATPAPGTHWNQSTKPGGVVTHKVHVNSLSSPSGKELVDALVKLHVIKGALF</sequence>
<evidence type="ECO:0000313" key="2">
    <source>
        <dbReference type="EMBL" id="OQD66281.1"/>
    </source>
</evidence>
<protein>
    <submittedName>
        <fullName evidence="2">Uncharacterized protein</fullName>
    </submittedName>
</protein>
<accession>A0A1V6NNH0</accession>
<dbReference type="Proteomes" id="UP000191522">
    <property type="component" value="Unassembled WGS sequence"/>
</dbReference>
<feature type="region of interest" description="Disordered" evidence="1">
    <location>
        <begin position="220"/>
        <end position="241"/>
    </location>
</feature>
<organism evidence="2 3">
    <name type="scientific">Penicillium decumbens</name>
    <dbReference type="NCBI Taxonomy" id="69771"/>
    <lineage>
        <taxon>Eukaryota</taxon>
        <taxon>Fungi</taxon>
        <taxon>Dikarya</taxon>
        <taxon>Ascomycota</taxon>
        <taxon>Pezizomycotina</taxon>
        <taxon>Eurotiomycetes</taxon>
        <taxon>Eurotiomycetidae</taxon>
        <taxon>Eurotiales</taxon>
        <taxon>Aspergillaceae</taxon>
        <taxon>Penicillium</taxon>
    </lineage>
</organism>